<evidence type="ECO:0000313" key="2">
    <source>
        <dbReference type="EMBL" id="REE88987.1"/>
    </source>
</evidence>
<keyword evidence="3" id="KW-1185">Reference proteome</keyword>
<proteinExistence type="predicted"/>
<accession>A0A3D9S756</accession>
<dbReference type="AlphaFoldDB" id="A0A3D9S756"/>
<keyword evidence="1" id="KW-0812">Transmembrane</keyword>
<feature type="transmembrane region" description="Helical" evidence="1">
    <location>
        <begin position="9"/>
        <end position="28"/>
    </location>
</feature>
<evidence type="ECO:0000256" key="1">
    <source>
        <dbReference type="SAM" id="Phobius"/>
    </source>
</evidence>
<organism evidence="2 3">
    <name type="scientific">Paenibacillus taihuensis</name>
    <dbReference type="NCBI Taxonomy" id="1156355"/>
    <lineage>
        <taxon>Bacteria</taxon>
        <taxon>Bacillati</taxon>
        <taxon>Bacillota</taxon>
        <taxon>Bacilli</taxon>
        <taxon>Bacillales</taxon>
        <taxon>Paenibacillaceae</taxon>
        <taxon>Paenibacillus</taxon>
    </lineage>
</organism>
<protein>
    <submittedName>
        <fullName evidence="2">Uncharacterized protein DUF2568</fullName>
    </submittedName>
</protein>
<dbReference type="EMBL" id="QTTN01000007">
    <property type="protein sequence ID" value="REE88987.1"/>
    <property type="molecule type" value="Genomic_DNA"/>
</dbReference>
<evidence type="ECO:0000313" key="3">
    <source>
        <dbReference type="Proteomes" id="UP000256304"/>
    </source>
</evidence>
<keyword evidence="1" id="KW-0472">Membrane</keyword>
<name>A0A3D9S756_9BACL</name>
<dbReference type="Proteomes" id="UP000256304">
    <property type="component" value="Unassembled WGS sequence"/>
</dbReference>
<feature type="transmembrane region" description="Helical" evidence="1">
    <location>
        <begin position="92"/>
        <end position="110"/>
    </location>
</feature>
<dbReference type="InterPro" id="IPR021214">
    <property type="entry name" value="DUF2568"/>
</dbReference>
<feature type="transmembrane region" description="Helical" evidence="1">
    <location>
        <begin position="34"/>
        <end position="55"/>
    </location>
</feature>
<sequence length="112" mass="12524">MIIIKNINLLLRFLLELFALGSLAYWGWHTGNRTIWRIVLSVGAPLLAAVVWGMFVAPKASIVVPTWLQLLLEIVVMGSAAVALYAAGRVTLSTVFLLIYIVNRILIYVWDQ</sequence>
<reference evidence="2 3" key="1">
    <citation type="submission" date="2018-08" db="EMBL/GenBank/DDBJ databases">
        <title>Genomic Encyclopedia of Type Strains, Phase III (KMG-III): the genomes of soil and plant-associated and newly described type strains.</title>
        <authorList>
            <person name="Whitman W."/>
        </authorList>
    </citation>
    <scope>NUCLEOTIDE SEQUENCE [LARGE SCALE GENOMIC DNA]</scope>
    <source>
        <strain evidence="2 3">CGMCC 1.10966</strain>
    </source>
</reference>
<dbReference type="OrthoDB" id="4557830at2"/>
<comment type="caution">
    <text evidence="2">The sequence shown here is derived from an EMBL/GenBank/DDBJ whole genome shotgun (WGS) entry which is preliminary data.</text>
</comment>
<gene>
    <name evidence="2" type="ORF">A8990_10783</name>
</gene>
<feature type="transmembrane region" description="Helical" evidence="1">
    <location>
        <begin position="67"/>
        <end position="86"/>
    </location>
</feature>
<dbReference type="RefSeq" id="WP_116188493.1">
    <property type="nucleotide sequence ID" value="NZ_QTTN01000007.1"/>
</dbReference>
<dbReference type="Pfam" id="PF10823">
    <property type="entry name" value="DUF2568"/>
    <property type="match status" value="1"/>
</dbReference>
<keyword evidence="1" id="KW-1133">Transmembrane helix</keyword>